<dbReference type="Pfam" id="PF07677">
    <property type="entry name" value="A2M_recep"/>
    <property type="match status" value="1"/>
</dbReference>
<dbReference type="RefSeq" id="WP_129348282.1">
    <property type="nucleotide sequence ID" value="NZ_CP012670.1"/>
</dbReference>
<keyword evidence="3" id="KW-0882">Thioester bond</keyword>
<feature type="domain" description="Alpha-2-macroglobulin" evidence="8">
    <location>
        <begin position="966"/>
        <end position="1056"/>
    </location>
</feature>
<gene>
    <name evidence="10" type="ORF">SOCEGT47_037630</name>
</gene>
<dbReference type="SUPFAM" id="SSF49410">
    <property type="entry name" value="Alpha-macroglobulin receptor domain"/>
    <property type="match status" value="1"/>
</dbReference>
<dbReference type="InterPro" id="IPR047565">
    <property type="entry name" value="Alpha-macroglob_thiol-ester_cl"/>
</dbReference>
<dbReference type="InterPro" id="IPR001599">
    <property type="entry name" value="Macroglobln_a2"/>
</dbReference>
<dbReference type="EMBL" id="CP012670">
    <property type="protein sequence ID" value="AUX23240.1"/>
    <property type="molecule type" value="Genomic_DNA"/>
</dbReference>
<dbReference type="InterPro" id="IPR013783">
    <property type="entry name" value="Ig-like_fold"/>
</dbReference>
<dbReference type="Pfam" id="PF17791">
    <property type="entry name" value="MG3"/>
    <property type="match status" value="1"/>
</dbReference>
<dbReference type="SMART" id="SM01359">
    <property type="entry name" value="A2M_N_2"/>
    <property type="match status" value="1"/>
</dbReference>
<evidence type="ECO:0000259" key="7">
    <source>
        <dbReference type="SMART" id="SM01359"/>
    </source>
</evidence>
<keyword evidence="2 6" id="KW-0732">Signal</keyword>
<dbReference type="Pfam" id="PF07678">
    <property type="entry name" value="TED_complement"/>
    <property type="match status" value="1"/>
</dbReference>
<dbReference type="Gene3D" id="2.60.40.1930">
    <property type="match status" value="1"/>
</dbReference>
<dbReference type="InterPro" id="IPR008930">
    <property type="entry name" value="Terpenoid_cyclase/PrenylTrfase"/>
</dbReference>
<dbReference type="PANTHER" id="PTHR11412:SF136">
    <property type="entry name" value="CD109 ANTIGEN"/>
    <property type="match status" value="1"/>
</dbReference>
<dbReference type="Gene3D" id="2.60.40.1940">
    <property type="match status" value="1"/>
</dbReference>
<dbReference type="Pfam" id="PF07703">
    <property type="entry name" value="A2M_BRD"/>
    <property type="match status" value="1"/>
</dbReference>
<dbReference type="InterPro" id="IPR011626">
    <property type="entry name" value="Alpha-macroglobulin_TED"/>
</dbReference>
<feature type="domain" description="Alpha-macroglobulin receptor-binding" evidence="9">
    <location>
        <begin position="1562"/>
        <end position="1649"/>
    </location>
</feature>
<dbReference type="PANTHER" id="PTHR11412">
    <property type="entry name" value="MACROGLOBULIN / COMPLEMENT"/>
    <property type="match status" value="1"/>
</dbReference>
<dbReference type="InterPro" id="IPR002890">
    <property type="entry name" value="MG2"/>
</dbReference>
<dbReference type="Pfam" id="PF00207">
    <property type="entry name" value="A2M"/>
    <property type="match status" value="1"/>
</dbReference>
<dbReference type="InterPro" id="IPR009048">
    <property type="entry name" value="A-macroglobulin_rcpt-bd"/>
</dbReference>
<keyword evidence="4" id="KW-1015">Disulfide bond</keyword>
<dbReference type="GO" id="GO:0005615">
    <property type="term" value="C:extracellular space"/>
    <property type="evidence" value="ECO:0007669"/>
    <property type="project" value="InterPro"/>
</dbReference>
<dbReference type="InterPro" id="IPR036595">
    <property type="entry name" value="A-macroglobulin_rcpt-bd_sf"/>
</dbReference>
<dbReference type="InterPro" id="IPR011625">
    <property type="entry name" value="A2M_N_BRD"/>
</dbReference>
<evidence type="ECO:0000256" key="1">
    <source>
        <dbReference type="ARBA" id="ARBA00010556"/>
    </source>
</evidence>
<dbReference type="GO" id="GO:0004866">
    <property type="term" value="F:endopeptidase inhibitor activity"/>
    <property type="evidence" value="ECO:0007669"/>
    <property type="project" value="InterPro"/>
</dbReference>
<dbReference type="CDD" id="cd02891">
    <property type="entry name" value="A2M_like"/>
    <property type="match status" value="1"/>
</dbReference>
<dbReference type="SMART" id="SM01361">
    <property type="entry name" value="A2M_recep"/>
    <property type="match status" value="1"/>
</dbReference>
<dbReference type="Gene3D" id="1.50.10.20">
    <property type="match status" value="1"/>
</dbReference>
<dbReference type="InterPro" id="IPR050473">
    <property type="entry name" value="A2M/Complement_sys"/>
</dbReference>
<proteinExistence type="inferred from homology"/>
<evidence type="ECO:0000256" key="2">
    <source>
        <dbReference type="ARBA" id="ARBA00022729"/>
    </source>
</evidence>
<dbReference type="Gene3D" id="2.20.130.20">
    <property type="match status" value="1"/>
</dbReference>
<feature type="compositionally biased region" description="Gly residues" evidence="5">
    <location>
        <begin position="925"/>
        <end position="934"/>
    </location>
</feature>
<feature type="domain" description="Alpha-2-macroglobulin bait region" evidence="7">
    <location>
        <begin position="571"/>
        <end position="711"/>
    </location>
</feature>
<evidence type="ECO:0000313" key="10">
    <source>
        <dbReference type="EMBL" id="AUX23240.1"/>
    </source>
</evidence>
<name>A0A4P2Q1Y6_SORCE</name>
<feature type="chain" id="PRO_5020337404" evidence="6">
    <location>
        <begin position="33"/>
        <end position="1657"/>
    </location>
</feature>
<evidence type="ECO:0000256" key="6">
    <source>
        <dbReference type="SAM" id="SignalP"/>
    </source>
</evidence>
<feature type="compositionally biased region" description="Low complexity" evidence="5">
    <location>
        <begin position="31"/>
        <end position="42"/>
    </location>
</feature>
<feature type="region of interest" description="Disordered" evidence="5">
    <location>
        <begin position="925"/>
        <end position="960"/>
    </location>
</feature>
<dbReference type="Pfam" id="PF01835">
    <property type="entry name" value="MG2"/>
    <property type="match status" value="1"/>
</dbReference>
<evidence type="ECO:0000256" key="3">
    <source>
        <dbReference type="ARBA" id="ARBA00022966"/>
    </source>
</evidence>
<evidence type="ECO:0000259" key="9">
    <source>
        <dbReference type="SMART" id="SM01361"/>
    </source>
</evidence>
<dbReference type="Gene3D" id="2.60.40.690">
    <property type="entry name" value="Alpha-macroglobulin, receptor-binding domain"/>
    <property type="match status" value="1"/>
</dbReference>
<dbReference type="SUPFAM" id="SSF48239">
    <property type="entry name" value="Terpenoid cyclases/Protein prenyltransferases"/>
    <property type="match status" value="1"/>
</dbReference>
<evidence type="ECO:0000256" key="4">
    <source>
        <dbReference type="ARBA" id="ARBA00023157"/>
    </source>
</evidence>
<reference evidence="10 11" key="1">
    <citation type="submission" date="2015-09" db="EMBL/GenBank/DDBJ databases">
        <title>Sorangium comparison.</title>
        <authorList>
            <person name="Zaburannyi N."/>
            <person name="Bunk B."/>
            <person name="Overmann J."/>
            <person name="Mueller R."/>
        </authorList>
    </citation>
    <scope>NUCLEOTIDE SEQUENCE [LARGE SCALE GENOMIC DNA]</scope>
    <source>
        <strain evidence="10 11">So ceGT47</strain>
    </source>
</reference>
<feature type="compositionally biased region" description="Gly residues" evidence="5">
    <location>
        <begin position="941"/>
        <end position="954"/>
    </location>
</feature>
<dbReference type="SMART" id="SM01360">
    <property type="entry name" value="A2M"/>
    <property type="match status" value="1"/>
</dbReference>
<dbReference type="SMART" id="SM01419">
    <property type="entry name" value="Thiol-ester_cl"/>
    <property type="match status" value="1"/>
</dbReference>
<feature type="region of interest" description="Disordered" evidence="5">
    <location>
        <begin position="31"/>
        <end position="53"/>
    </location>
</feature>
<evidence type="ECO:0000313" key="11">
    <source>
        <dbReference type="Proteomes" id="UP000295781"/>
    </source>
</evidence>
<evidence type="ECO:0000259" key="8">
    <source>
        <dbReference type="SMART" id="SM01360"/>
    </source>
</evidence>
<evidence type="ECO:0000256" key="5">
    <source>
        <dbReference type="SAM" id="MobiDB-lite"/>
    </source>
</evidence>
<feature type="signal peptide" evidence="6">
    <location>
        <begin position="1"/>
        <end position="32"/>
    </location>
</feature>
<comment type="similarity">
    <text evidence="1">Belongs to the protease inhibitor I39 (alpha-2-macroglobulin) family. Bacterial alpha-2-macroglobulin subfamily.</text>
</comment>
<dbReference type="OrthoDB" id="97821at2"/>
<dbReference type="InterPro" id="IPR041555">
    <property type="entry name" value="MG3"/>
</dbReference>
<protein>
    <submittedName>
        <fullName evidence="10">Alpha-2-macroglobulin</fullName>
    </submittedName>
</protein>
<organism evidence="10 11">
    <name type="scientific">Sorangium cellulosum</name>
    <name type="common">Polyangium cellulosum</name>
    <dbReference type="NCBI Taxonomy" id="56"/>
    <lineage>
        <taxon>Bacteria</taxon>
        <taxon>Pseudomonadati</taxon>
        <taxon>Myxococcota</taxon>
        <taxon>Polyangia</taxon>
        <taxon>Polyangiales</taxon>
        <taxon>Polyangiaceae</taxon>
        <taxon>Sorangium</taxon>
    </lineage>
</organism>
<sequence length="1657" mass="175311">MRNRFFAFRRPWSSMGLLAVLALAGAISGACSSDSESPPTTTEHGRPDQPENGTIAVDEAALRGAIEDDDLRLQIPVRNLTRAATRGLLRVTLVDLDANAERGATEVEIALAGSASATAEARLPAPPVDGQPALARYLVRIEDGSEDGLVVSRSLLRAIPPYEVQLEGPSRVVRGRAASYRVRATDVFTHQPVPEVDVELAVGEGDAARRLQGTTDDLGAAVFEVETDALGAHPVTARALAFGVSAAIDDSITVEGPGPKLLLTTDKPLYKPGQTIHLRALSLERGNNAPIAGEEITFEVEDGKGNKIFKKPVATEAFGVASTTFRIGSIVNVGEFKVRVVSGETTTEKVVTVGQYALPKFDVAIKTDRPWYRAGETVTGTVDARYFFGKDVAGGAVTIEAASLDVGQTTFQRIMGELDAEGHYGFSLTLPPSLAGLPLEQGDAAVTLSVTVKDTAGQEVTKAIPVKVSADGASLVLVPEARELVRGVPNTLLLFVTDPLGAPLADTDAVIVAPDGSELSARTDAFGQAAVSFTPPLGATADASFSVRVTVDGRAVERQFAFAAQQGKEQLIVRTDRAVYETGETIEVAIESTEETGSVYIDWLNDGQAVDMRSLELVDGRATFSMPVDAELLGSNRVEAYLVDDDGNLVRSGRTVFARGDSSLHIEVDADKPLYAPGETATLRLSVKDDAGQPKVAALGLQVVDQAVFALVDAQPGLLRTYFELEDEFAKPTYQIRGPSANLQDLLFSATASEDPEQAEAAQRTTQATLAALAGTSLTGLQARSWPTVLREVSAELTPFYERQKGELLPVLRAATEQAMQELRRLGCEPSQYYCEEEQGSFVDLLGRRAYDHLRAYDVWGNPYRVSANWNGFTVRTSGPDELSETVDDGSFSATFAELGIPGLEVVPGADWDAADGEWPGAVATGGTGTGSGGAWADPAAGGGASGAGGGDGEGGPRVRREFPETLYVNPSVITSSDGTATISIPLADSITEWRLSALANSADGKLGGVQSGFKVFQDFFVDVNFPATLTRGDEVEFPIAVYNYLETPQTVELSLEPGSWYTPLGATSTQVALQPGEVRGVRFPVRVDSVGVNALTVTARGGQGADAVARTVRVVPDGKPFAESRSGMLEPGSESHVASFPEGAVPGSNQLYLEVYPAFLSQVVSGMDSMLQVPSGCFEQTTSTTWPNVLVTQYMKQTGQITPEIEVKAESLISAGYQRLLTFEHPGGGFSWFGEQDGHPYLSVTAFGVMEFADMIKVHPVDEAMLARTVAWLAGQQKPDGTWEGDQTEFFSFHTGTLRNTAFVLWALASAGYTGPEVATGLGYLGQSVKPATDDLYTLAIVANALAVAQPSGGLTATVLDALDERKSAEGDAFFWDDGGTQTVFYEVGGDARVTTTALATHALLAAGAHRASADGGVKFLTGAKDPNGNFGSTQATIWSLRTLLLAASKGTEGATGSLTVVVDGEEAGVVSLREDQADVMTTVDLTHLAATGDHEITLSFAGQGKLSYNLVSRHNLPWTEVQGDGGGPLAVSVSYDKTELYVNDTVTASVEVQNTTQSAQNMILVTVGLPPGFQLLTEDLQQYIAAGQLSRFEMTGKQLILYVKELPAGGAATFNYRLQATMPVKAEDGGAEVHPYYQPDQQGFAGAQTLAVLGE</sequence>
<dbReference type="PROSITE" id="PS51257">
    <property type="entry name" value="PROKAR_LIPOPROTEIN"/>
    <property type="match status" value="1"/>
</dbReference>
<dbReference type="Gene3D" id="2.60.40.10">
    <property type="entry name" value="Immunoglobulins"/>
    <property type="match status" value="1"/>
</dbReference>
<dbReference type="Proteomes" id="UP000295781">
    <property type="component" value="Chromosome"/>
</dbReference>
<accession>A0A4P2Q1Y6</accession>